<dbReference type="Gene3D" id="1.10.357.10">
    <property type="entry name" value="Tetracycline Repressor, domain 2"/>
    <property type="match status" value="1"/>
</dbReference>
<dbReference type="AlphaFoldDB" id="A0A150QMA6"/>
<name>A0A150QMA6_SORCE</name>
<accession>A0A150QMA6</accession>
<dbReference type="OrthoDB" id="5512127at2"/>
<dbReference type="EMBL" id="JEMA01000497">
    <property type="protein sequence ID" value="KYF69127.1"/>
    <property type="molecule type" value="Genomic_DNA"/>
</dbReference>
<feature type="compositionally biased region" description="Basic and acidic residues" evidence="1">
    <location>
        <begin position="152"/>
        <end position="172"/>
    </location>
</feature>
<evidence type="ECO:0008006" key="4">
    <source>
        <dbReference type="Google" id="ProtNLM"/>
    </source>
</evidence>
<dbReference type="InterPro" id="IPR036271">
    <property type="entry name" value="Tet_transcr_reg_TetR-rel_C_sf"/>
</dbReference>
<dbReference type="Proteomes" id="UP000075260">
    <property type="component" value="Unassembled WGS sequence"/>
</dbReference>
<dbReference type="SUPFAM" id="SSF48498">
    <property type="entry name" value="Tetracyclin repressor-like, C-terminal domain"/>
    <property type="match status" value="1"/>
</dbReference>
<feature type="region of interest" description="Disordered" evidence="1">
    <location>
        <begin position="151"/>
        <end position="172"/>
    </location>
</feature>
<organism evidence="2 3">
    <name type="scientific">Sorangium cellulosum</name>
    <name type="common">Polyangium cellulosum</name>
    <dbReference type="NCBI Taxonomy" id="56"/>
    <lineage>
        <taxon>Bacteria</taxon>
        <taxon>Pseudomonadati</taxon>
        <taxon>Myxococcota</taxon>
        <taxon>Polyangia</taxon>
        <taxon>Polyangiales</taxon>
        <taxon>Polyangiaceae</taxon>
        <taxon>Sorangium</taxon>
    </lineage>
</organism>
<reference evidence="2 3" key="1">
    <citation type="submission" date="2014-02" db="EMBL/GenBank/DDBJ databases">
        <title>The small core and large imbalanced accessory genome model reveals a collaborative survival strategy of Sorangium cellulosum strains in nature.</title>
        <authorList>
            <person name="Han K."/>
            <person name="Peng R."/>
            <person name="Blom J."/>
            <person name="Li Y.-Z."/>
        </authorList>
    </citation>
    <scope>NUCLEOTIDE SEQUENCE [LARGE SCALE GENOMIC DNA]</scope>
    <source>
        <strain evidence="2 3">So0008-312</strain>
    </source>
</reference>
<gene>
    <name evidence="2" type="ORF">BE15_40490</name>
</gene>
<comment type="caution">
    <text evidence="2">The sequence shown here is derived from an EMBL/GenBank/DDBJ whole genome shotgun (WGS) entry which is preliminary data.</text>
</comment>
<proteinExistence type="predicted"/>
<sequence>MAEALRTVRTSAAQYIATVAEPGDLGLRESLLGLGSRLAAVWVPTGVGQLFSAGMAAGLFDAVAGPGYLDGVLEPMVRAMEERLRVHARRGEARLDPEDELSVRTAALAFLSPLLVALLHQHGLSGTTCRPLPMQPFLENLVDGFVAAYGHSEGRPQDSPLDKSDTDRRRKH</sequence>
<evidence type="ECO:0000313" key="2">
    <source>
        <dbReference type="EMBL" id="KYF69127.1"/>
    </source>
</evidence>
<evidence type="ECO:0000256" key="1">
    <source>
        <dbReference type="SAM" id="MobiDB-lite"/>
    </source>
</evidence>
<evidence type="ECO:0000313" key="3">
    <source>
        <dbReference type="Proteomes" id="UP000075260"/>
    </source>
</evidence>
<protein>
    <recommendedName>
        <fullName evidence="4">Tetracyclin repressor-like C-terminal domain-containing protein</fullName>
    </recommendedName>
</protein>
<dbReference type="RefSeq" id="WP_061608639.1">
    <property type="nucleotide sequence ID" value="NZ_JEMA01000497.1"/>
</dbReference>